<comment type="caution">
    <text evidence="4">The sequence shown here is derived from an EMBL/GenBank/DDBJ whole genome shotgun (WGS) entry which is preliminary data.</text>
</comment>
<dbReference type="GO" id="GO:0016989">
    <property type="term" value="F:sigma factor antagonist activity"/>
    <property type="evidence" value="ECO:0007669"/>
    <property type="project" value="TreeGrafter"/>
</dbReference>
<protein>
    <submittedName>
        <fullName evidence="4">FecR family protein</fullName>
    </submittedName>
</protein>
<dbReference type="Pfam" id="PF04773">
    <property type="entry name" value="FecR"/>
    <property type="match status" value="1"/>
</dbReference>
<keyword evidence="1" id="KW-1133">Transmembrane helix</keyword>
<dbReference type="InterPro" id="IPR032508">
    <property type="entry name" value="FecR_C"/>
</dbReference>
<dbReference type="Proteomes" id="UP000323324">
    <property type="component" value="Unassembled WGS sequence"/>
</dbReference>
<dbReference type="PANTHER" id="PTHR30273">
    <property type="entry name" value="PERIPLASMIC SIGNAL SENSOR AND SIGMA FACTOR ACTIVATOR FECR-RELATED"/>
    <property type="match status" value="1"/>
</dbReference>
<sequence>MKKEDLILKWLDNNLSPTELEAFKNLEDYEDLVTLSQAIMRFKTEDYNSDDALADLQEKLKAKQQTKQKRNWMKPILRIAAVLAIGFGTFYYTATQDTNFETLAAQKNTITLPDASTVTLNSLSSIRFNPKNWNGNREIKLNGEGYFKVAKGATFSVQTKHGIVTVLGTQFSVKERDSNFEVVCYEGSVSVNYNSDSIILKPNESFVVIDGERKATEIVSIGSPLWLANESTFKSMPLRYVIAEFERQYNVTVNTKDINTTQLFTGSFTHENINVALQAITLPLHLTFKKDSDVILLSSE</sequence>
<accession>A0A8H2QL69</accession>
<dbReference type="RefSeq" id="WP_148369966.1">
    <property type="nucleotide sequence ID" value="NZ_VSKM01000008.1"/>
</dbReference>
<dbReference type="Gene3D" id="3.55.50.30">
    <property type="match status" value="1"/>
</dbReference>
<feature type="domain" description="Protein FecR C-terminal" evidence="3">
    <location>
        <begin position="232"/>
        <end position="295"/>
    </location>
</feature>
<evidence type="ECO:0000259" key="3">
    <source>
        <dbReference type="Pfam" id="PF16344"/>
    </source>
</evidence>
<reference evidence="4 5" key="1">
    <citation type="submission" date="2019-08" db="EMBL/GenBank/DDBJ databases">
        <title>Genomes of Antarctic Bizionia species.</title>
        <authorList>
            <person name="Bowman J.P."/>
        </authorList>
    </citation>
    <scope>NUCLEOTIDE SEQUENCE [LARGE SCALE GENOMIC DNA]</scope>
    <source>
        <strain evidence="4 5">HFD</strain>
    </source>
</reference>
<proteinExistence type="predicted"/>
<feature type="transmembrane region" description="Helical" evidence="1">
    <location>
        <begin position="76"/>
        <end position="94"/>
    </location>
</feature>
<evidence type="ECO:0000313" key="4">
    <source>
        <dbReference type="EMBL" id="TYB73840.1"/>
    </source>
</evidence>
<dbReference type="EMBL" id="VSKM01000008">
    <property type="protein sequence ID" value="TYB73840.1"/>
    <property type="molecule type" value="Genomic_DNA"/>
</dbReference>
<evidence type="ECO:0000313" key="5">
    <source>
        <dbReference type="Proteomes" id="UP000323324"/>
    </source>
</evidence>
<dbReference type="Gene3D" id="2.60.120.1440">
    <property type="match status" value="1"/>
</dbReference>
<dbReference type="PIRSF" id="PIRSF018266">
    <property type="entry name" value="FecR"/>
    <property type="match status" value="1"/>
</dbReference>
<feature type="domain" description="FecR protein" evidence="2">
    <location>
        <begin position="101"/>
        <end position="189"/>
    </location>
</feature>
<dbReference type="AlphaFoldDB" id="A0A8H2QL69"/>
<evidence type="ECO:0000259" key="2">
    <source>
        <dbReference type="Pfam" id="PF04773"/>
    </source>
</evidence>
<evidence type="ECO:0000256" key="1">
    <source>
        <dbReference type="SAM" id="Phobius"/>
    </source>
</evidence>
<keyword evidence="1" id="KW-0472">Membrane</keyword>
<dbReference type="InterPro" id="IPR012373">
    <property type="entry name" value="Ferrdict_sens_TM"/>
</dbReference>
<keyword evidence="5" id="KW-1185">Reference proteome</keyword>
<dbReference type="Pfam" id="PF16344">
    <property type="entry name" value="FecR_C"/>
    <property type="match status" value="1"/>
</dbReference>
<dbReference type="PANTHER" id="PTHR30273:SF2">
    <property type="entry name" value="PROTEIN FECR"/>
    <property type="match status" value="1"/>
</dbReference>
<gene>
    <name evidence="4" type="ORF">ES676_08845</name>
</gene>
<dbReference type="InterPro" id="IPR006860">
    <property type="entry name" value="FecR"/>
</dbReference>
<keyword evidence="1" id="KW-0812">Transmembrane</keyword>
<organism evidence="4 5">
    <name type="scientific">Bizionia saleffrena</name>
    <dbReference type="NCBI Taxonomy" id="291189"/>
    <lineage>
        <taxon>Bacteria</taxon>
        <taxon>Pseudomonadati</taxon>
        <taxon>Bacteroidota</taxon>
        <taxon>Flavobacteriia</taxon>
        <taxon>Flavobacteriales</taxon>
        <taxon>Flavobacteriaceae</taxon>
        <taxon>Bizionia</taxon>
    </lineage>
</organism>
<name>A0A8H2QL69_9FLAO</name>